<feature type="transmembrane region" description="Helical" evidence="5">
    <location>
        <begin position="142"/>
        <end position="164"/>
    </location>
</feature>
<dbReference type="InterPro" id="IPR020846">
    <property type="entry name" value="MFS_dom"/>
</dbReference>
<accession>A0A2I1IL90</accession>
<dbReference type="InterPro" id="IPR011701">
    <property type="entry name" value="MFS"/>
</dbReference>
<dbReference type="PROSITE" id="PS50850">
    <property type="entry name" value="MFS"/>
    <property type="match status" value="1"/>
</dbReference>
<organism evidence="7 8">
    <name type="scientific">Winkia neuii</name>
    <dbReference type="NCBI Taxonomy" id="33007"/>
    <lineage>
        <taxon>Bacteria</taxon>
        <taxon>Bacillati</taxon>
        <taxon>Actinomycetota</taxon>
        <taxon>Actinomycetes</taxon>
        <taxon>Actinomycetales</taxon>
        <taxon>Actinomycetaceae</taxon>
        <taxon>Winkia</taxon>
    </lineage>
</organism>
<dbReference type="STRING" id="33007.HMPREF3198_02178"/>
<dbReference type="Proteomes" id="UP000235122">
    <property type="component" value="Unassembled WGS sequence"/>
</dbReference>
<protein>
    <submittedName>
        <fullName evidence="7">MFS transporter</fullName>
    </submittedName>
</protein>
<dbReference type="GO" id="GO:0022857">
    <property type="term" value="F:transmembrane transporter activity"/>
    <property type="evidence" value="ECO:0007669"/>
    <property type="project" value="InterPro"/>
</dbReference>
<evidence type="ECO:0000313" key="7">
    <source>
        <dbReference type="EMBL" id="PKY71887.1"/>
    </source>
</evidence>
<feature type="transmembrane region" description="Helical" evidence="5">
    <location>
        <begin position="235"/>
        <end position="254"/>
    </location>
</feature>
<name>A0A2I1IL90_9ACTO</name>
<keyword evidence="8" id="KW-1185">Reference proteome</keyword>
<gene>
    <name evidence="7" type="ORF">CYJ19_09220</name>
</gene>
<evidence type="ECO:0000259" key="6">
    <source>
        <dbReference type="PROSITE" id="PS50850"/>
    </source>
</evidence>
<dbReference type="InterPro" id="IPR005829">
    <property type="entry name" value="Sugar_transporter_CS"/>
</dbReference>
<feature type="transmembrane region" description="Helical" evidence="5">
    <location>
        <begin position="402"/>
        <end position="421"/>
    </location>
</feature>
<evidence type="ECO:0000256" key="1">
    <source>
        <dbReference type="ARBA" id="ARBA00004651"/>
    </source>
</evidence>
<feature type="domain" description="Major facilitator superfamily (MFS) profile" evidence="6">
    <location>
        <begin position="17"/>
        <end position="449"/>
    </location>
</feature>
<proteinExistence type="predicted"/>
<feature type="transmembrane region" description="Helical" evidence="5">
    <location>
        <begin position="266"/>
        <end position="289"/>
    </location>
</feature>
<dbReference type="InterPro" id="IPR036259">
    <property type="entry name" value="MFS_trans_sf"/>
</dbReference>
<reference evidence="7 8" key="1">
    <citation type="submission" date="2017-12" db="EMBL/GenBank/DDBJ databases">
        <title>Phylogenetic diversity of female urinary microbiome.</title>
        <authorList>
            <person name="Thomas-White K."/>
            <person name="Wolfe A.J."/>
        </authorList>
    </citation>
    <scope>NUCLEOTIDE SEQUENCE [LARGE SCALE GENOMIC DNA]</scope>
    <source>
        <strain evidence="7 8">UMB0402</strain>
    </source>
</reference>
<dbReference type="PANTHER" id="PTHR23501">
    <property type="entry name" value="MAJOR FACILITATOR SUPERFAMILY"/>
    <property type="match status" value="1"/>
</dbReference>
<evidence type="ECO:0000313" key="8">
    <source>
        <dbReference type="Proteomes" id="UP000235122"/>
    </source>
</evidence>
<dbReference type="PROSITE" id="PS00217">
    <property type="entry name" value="SUGAR_TRANSPORT_2"/>
    <property type="match status" value="1"/>
</dbReference>
<comment type="subcellular location">
    <subcellularLocation>
        <location evidence="1">Cell membrane</location>
        <topology evidence="1">Multi-pass membrane protein</topology>
    </subcellularLocation>
</comment>
<feature type="transmembrane region" description="Helical" evidence="5">
    <location>
        <begin position="295"/>
        <end position="318"/>
    </location>
</feature>
<keyword evidence="3 5" id="KW-1133">Transmembrane helix</keyword>
<dbReference type="Pfam" id="PF07690">
    <property type="entry name" value="MFS_1"/>
    <property type="match status" value="1"/>
</dbReference>
<feature type="transmembrane region" description="Helical" evidence="5">
    <location>
        <begin position="83"/>
        <end position="111"/>
    </location>
</feature>
<feature type="transmembrane region" description="Helical" evidence="5">
    <location>
        <begin position="18"/>
        <end position="41"/>
    </location>
</feature>
<sequence length="455" mass="47475">MCQTKRVSKQENFPAQRIFAAVAIATLTVIALSTMATTAIAPRIGRELHGIGLFPLIFGLSGALQVIFTVLAGVWVDAKGARPALLAGSGFLVASLLGAAFAPTISVFLIARALDGIANGLVLVPLYVLAAQLVPPSSRADIFALFSAAWVLPSLVGPAFGGYISQLWGWRTMFVLLILALVPVAAGALVLFKFIPTQNHRVNPRDRRRSGWALVAGLAVLALQLASTLEVRLRPWAMIVGLIAAGIGISKILPEGILRARPSIPAWVGARGMFNGAFITLEVFIPLILQNVRGYSTGISGLALALGSGTWAAGSFLGGRPFAAPYLRKLPVGGSVVLAVGIALSATAAFPGVPIIIFLAGWAVAGIGMGMAYAPLSVLVLDTCAPAEQGLQSANIQVSDSLGMALVMGIVASLFQLFLHSPDPGPYLAPLAVAFVVSLFAGFYAFRGQRHSRRP</sequence>
<feature type="transmembrane region" description="Helical" evidence="5">
    <location>
        <begin position="212"/>
        <end position="229"/>
    </location>
</feature>
<evidence type="ECO:0000256" key="4">
    <source>
        <dbReference type="ARBA" id="ARBA00023136"/>
    </source>
</evidence>
<feature type="transmembrane region" description="Helical" evidence="5">
    <location>
        <begin position="170"/>
        <end position="192"/>
    </location>
</feature>
<feature type="transmembrane region" description="Helical" evidence="5">
    <location>
        <begin position="117"/>
        <end position="135"/>
    </location>
</feature>
<dbReference type="SUPFAM" id="SSF103473">
    <property type="entry name" value="MFS general substrate transporter"/>
    <property type="match status" value="1"/>
</dbReference>
<dbReference type="Gene3D" id="1.20.1250.20">
    <property type="entry name" value="MFS general substrate transporter like domains"/>
    <property type="match status" value="1"/>
</dbReference>
<feature type="transmembrane region" description="Helical" evidence="5">
    <location>
        <begin position="330"/>
        <end position="350"/>
    </location>
</feature>
<evidence type="ECO:0000256" key="2">
    <source>
        <dbReference type="ARBA" id="ARBA00022692"/>
    </source>
</evidence>
<dbReference type="GO" id="GO:0005886">
    <property type="term" value="C:plasma membrane"/>
    <property type="evidence" value="ECO:0007669"/>
    <property type="project" value="UniProtKB-SubCell"/>
</dbReference>
<feature type="transmembrane region" description="Helical" evidence="5">
    <location>
        <begin position="356"/>
        <end position="381"/>
    </location>
</feature>
<keyword evidence="4 5" id="KW-0472">Membrane</keyword>
<dbReference type="AlphaFoldDB" id="A0A2I1IL90"/>
<dbReference type="EMBL" id="PKKO01000005">
    <property type="protein sequence ID" value="PKY71887.1"/>
    <property type="molecule type" value="Genomic_DNA"/>
</dbReference>
<feature type="transmembrane region" description="Helical" evidence="5">
    <location>
        <begin position="427"/>
        <end position="446"/>
    </location>
</feature>
<keyword evidence="2 5" id="KW-0812">Transmembrane</keyword>
<feature type="transmembrane region" description="Helical" evidence="5">
    <location>
        <begin position="53"/>
        <end position="76"/>
    </location>
</feature>
<evidence type="ECO:0000256" key="5">
    <source>
        <dbReference type="SAM" id="Phobius"/>
    </source>
</evidence>
<comment type="caution">
    <text evidence="7">The sequence shown here is derived from an EMBL/GenBank/DDBJ whole genome shotgun (WGS) entry which is preliminary data.</text>
</comment>
<evidence type="ECO:0000256" key="3">
    <source>
        <dbReference type="ARBA" id="ARBA00022989"/>
    </source>
</evidence>
<dbReference type="PANTHER" id="PTHR23501:SF154">
    <property type="entry name" value="MULTIDRUG-EFFLUX TRANSPORTER RV1634-RELATED"/>
    <property type="match status" value="1"/>
</dbReference>